<accession>H0E6U1</accession>
<feature type="domain" description="Phosphodiester glycosidase" evidence="3">
    <location>
        <begin position="185"/>
        <end position="367"/>
    </location>
</feature>
<dbReference type="Proteomes" id="UP000005143">
    <property type="component" value="Unassembled WGS sequence"/>
</dbReference>
<dbReference type="GO" id="GO:0016787">
    <property type="term" value="F:hydrolase activity"/>
    <property type="evidence" value="ECO:0007669"/>
    <property type="project" value="InterPro"/>
</dbReference>
<sequence>MAIALALPGAAAAADPLSLIDDREPLGPGIVLQHQKYLESTGWVDRQVLTVDLADPAVGTDLLHAEKVAQGSPLSEQANRAGAVAGVNGDFFDIGNSNAALGFEYQGGRLRKTGTRNNGQTIGVTNDRVGALANLALDAKATFGGQDHPVSGLNQVGVAAGKIGVYSDEWGASSRAVQAGNGNTAEVLVADGKVTRAAAAPGAGQLPDGTSALVGRDAGADALRTLQVGDPVTVSYGVSPEIAGQFRFALGTDAQLVRNGEQVPDSESGAGASGNSIAPRTAIGFKDGGKTMILLTVDGPGGTGKGGATLPQVARMMADLHAETAVNLDGGGSTTMVGRKLGDEQVSVRNVPSDGNERSDPNGVGVFVTRGDGAVRDLVVTPDGEDAKVFPGLHRTLTATAVDSHQTPVAIGRGDVRWSADEGSASDGVLRAPADASGSIRVRATTDGAQADTPVRVLGPLRTLELSSERLSFADATKSTTLRVVGRDAQGFTAPIEATDLELDYDRRVVKITPSGSALKVAAVADGGTVITVKAGGQQAKLPTSVGVSTDHVYTFDAADEASRWTTNGTSGVAKTLSNDPEGLRLTYAPGRNMGITKTPIETRPDVPGQPLRVRVRLYSDGEFEFGSLYWIDASGASKNLLTAGPKSAGWTNIEWTLPADTKFPIKVTQLQAIQTATAKQRNGYVIFQKIEADNAAPVEIPEQEPLRPDPLFSPDGRTNGKDDWSFATLSDVQFTAANPELAKVGVAALQRIRQQHPDLIVLNGDITDLGAAEDLTLARQTLEAGGCQLIPLSSEIGRDDTPAPSADKTPCYYVPGNHESYRAAGQGDLAPFTAEFGPTSGTFDHKGTRFILLNSALGSLRGSDFGQLAMLQQALKSAEGDNAVKNVAVFAHHPVDDPAATKQSQLGDRTEVQLIEKLLTDFREASGKGATMTGSHAQIADVHRVEGVPYTVLPSSGKSPYGTPDRGGFTGWLKWSVDRDAGADQQWLTADVRAFAQSIDLQAPETLEVSTSATLSGSIVQPSGVQSGTRIVPLRYPMSVHWGGSDALAIGRGQDAADAARRAGKVAILDPQTRELTGLRAGTIDVSVTNDSMREFSDAASLAPVTTEKRIQVVPYAGQGPRFSADVPVFTLQPQGTISAGQWVTVRNTGDQPLKIGSVRVKAADAGSEGDFLASSDSCANAEVAPDATCRVLVRFAPSRKDATSNATLEFDTNTADREHAVALTGTSSGLPKGEPGDDGAAGPSGPQGPKGQDGAGGPQGPGGSTGPAGPKGDKGDKGAKGAAGATPRITVSCRLVNGRRSVRCAVRSSSKAKVRATVRVAGRSRTITRSSRSFAFTTHAKRRLSATTPIRFTARIGSASRTLTVKASGAGRTTSVR</sequence>
<feature type="region of interest" description="Disordered" evidence="1">
    <location>
        <begin position="1227"/>
        <end position="1287"/>
    </location>
</feature>
<dbReference type="Pfam" id="PF01391">
    <property type="entry name" value="Collagen"/>
    <property type="match status" value="1"/>
</dbReference>
<dbReference type="InterPro" id="IPR013783">
    <property type="entry name" value="Ig-like_fold"/>
</dbReference>
<dbReference type="RefSeq" id="WP_007575670.1">
    <property type="nucleotide sequence ID" value="NZ_AGUD01000210.1"/>
</dbReference>
<evidence type="ECO:0000313" key="4">
    <source>
        <dbReference type="EMBL" id="EHN10582.1"/>
    </source>
</evidence>
<evidence type="ECO:0000256" key="1">
    <source>
        <dbReference type="SAM" id="MobiDB-lite"/>
    </source>
</evidence>
<dbReference type="Pfam" id="PF00149">
    <property type="entry name" value="Metallophos"/>
    <property type="match status" value="1"/>
</dbReference>
<feature type="region of interest" description="Disordered" evidence="1">
    <location>
        <begin position="588"/>
        <end position="607"/>
    </location>
</feature>
<protein>
    <submittedName>
        <fullName evidence="4">Metallophosphoesterease</fullName>
    </submittedName>
</protein>
<reference evidence="4 5" key="1">
    <citation type="journal article" date="2013" name="Biodegradation">
        <title>Quantitative proteomic analysis of ibuprofen-degrading Patulibacter sp. strain I11.</title>
        <authorList>
            <person name="Almeida B."/>
            <person name="Kjeldal H."/>
            <person name="Lolas I."/>
            <person name="Knudsen A.D."/>
            <person name="Carvalho G."/>
            <person name="Nielsen K.L."/>
            <person name="Barreto Crespo M.T."/>
            <person name="Stensballe A."/>
            <person name="Nielsen J.L."/>
        </authorList>
    </citation>
    <scope>NUCLEOTIDE SEQUENCE [LARGE SCALE GENOMIC DNA]</scope>
    <source>
        <strain evidence="4 5">I11</strain>
    </source>
</reference>
<dbReference type="InterPro" id="IPR004843">
    <property type="entry name" value="Calcineurin-like_PHP"/>
</dbReference>
<proteinExistence type="predicted"/>
<dbReference type="OrthoDB" id="9809781at2"/>
<dbReference type="PATRIC" id="fig|1097667.3.peg.2523"/>
<dbReference type="InterPro" id="IPR018711">
    <property type="entry name" value="NAGPA"/>
</dbReference>
<keyword evidence="5" id="KW-1185">Reference proteome</keyword>
<name>H0E6U1_9ACTN</name>
<evidence type="ECO:0000313" key="5">
    <source>
        <dbReference type="Proteomes" id="UP000005143"/>
    </source>
</evidence>
<dbReference type="EMBL" id="AGUD01000210">
    <property type="protein sequence ID" value="EHN10582.1"/>
    <property type="molecule type" value="Genomic_DNA"/>
</dbReference>
<dbReference type="Pfam" id="PF09992">
    <property type="entry name" value="NAGPA"/>
    <property type="match status" value="1"/>
</dbReference>
<dbReference type="SUPFAM" id="SSF56300">
    <property type="entry name" value="Metallo-dependent phosphatases"/>
    <property type="match status" value="1"/>
</dbReference>
<dbReference type="Gene3D" id="3.60.21.10">
    <property type="match status" value="1"/>
</dbReference>
<evidence type="ECO:0000259" key="2">
    <source>
        <dbReference type="Pfam" id="PF00149"/>
    </source>
</evidence>
<dbReference type="InterPro" id="IPR029052">
    <property type="entry name" value="Metallo-depent_PP-like"/>
</dbReference>
<comment type="caution">
    <text evidence="4">The sequence shown here is derived from an EMBL/GenBank/DDBJ whole genome shotgun (WGS) entry which is preliminary data.</text>
</comment>
<dbReference type="Gene3D" id="2.60.40.10">
    <property type="entry name" value="Immunoglobulins"/>
    <property type="match status" value="1"/>
</dbReference>
<feature type="region of interest" description="Disordered" evidence="1">
    <location>
        <begin position="260"/>
        <end position="283"/>
    </location>
</feature>
<organism evidence="4 5">
    <name type="scientific">Patulibacter medicamentivorans</name>
    <dbReference type="NCBI Taxonomy" id="1097667"/>
    <lineage>
        <taxon>Bacteria</taxon>
        <taxon>Bacillati</taxon>
        <taxon>Actinomycetota</taxon>
        <taxon>Thermoleophilia</taxon>
        <taxon>Solirubrobacterales</taxon>
        <taxon>Patulibacteraceae</taxon>
        <taxon>Patulibacter</taxon>
    </lineage>
</organism>
<dbReference type="PANTHER" id="PTHR40446:SF2">
    <property type="entry name" value="N-ACETYLGLUCOSAMINE-1-PHOSPHODIESTER ALPHA-N-ACETYLGLUCOSAMINIDASE"/>
    <property type="match status" value="1"/>
</dbReference>
<feature type="domain" description="Calcineurin-like phosphoesterase" evidence="2">
    <location>
        <begin position="748"/>
        <end position="902"/>
    </location>
</feature>
<feature type="compositionally biased region" description="Gly residues" evidence="1">
    <location>
        <begin position="1253"/>
        <end position="1268"/>
    </location>
</feature>
<dbReference type="InterPro" id="IPR008160">
    <property type="entry name" value="Collagen"/>
</dbReference>
<dbReference type="GO" id="GO:0005975">
    <property type="term" value="P:carbohydrate metabolic process"/>
    <property type="evidence" value="ECO:0007669"/>
    <property type="project" value="UniProtKB-ARBA"/>
</dbReference>
<feature type="compositionally biased region" description="Low complexity" evidence="1">
    <location>
        <begin position="1240"/>
        <end position="1252"/>
    </location>
</feature>
<gene>
    <name evidence="4" type="ORF">PAI11_25420</name>
</gene>
<dbReference type="PANTHER" id="PTHR40446">
    <property type="entry name" value="N-ACETYLGLUCOSAMINE-1-PHOSPHODIESTER ALPHA-N-ACETYLGLUCOSAMINIDASE"/>
    <property type="match status" value="1"/>
</dbReference>
<evidence type="ECO:0000259" key="3">
    <source>
        <dbReference type="Pfam" id="PF09992"/>
    </source>
</evidence>